<proteinExistence type="predicted"/>
<evidence type="ECO:0000313" key="3">
    <source>
        <dbReference type="Proteomes" id="UP000730481"/>
    </source>
</evidence>
<evidence type="ECO:0000313" key="2">
    <source>
        <dbReference type="EMBL" id="KAF4339670.1"/>
    </source>
</evidence>
<reference evidence="2" key="2">
    <citation type="submission" date="2020-02" db="EMBL/GenBank/DDBJ databases">
        <title>Identification and distribution of gene clusters putatively required for synthesis of sphingolipid metabolism inhibitors in phylogenetically diverse species of the filamentous fungus Fusarium.</title>
        <authorList>
            <person name="Kim H.-S."/>
            <person name="Busman M."/>
            <person name="Brown D.W."/>
            <person name="Divon H."/>
            <person name="Uhlig S."/>
            <person name="Proctor R.H."/>
        </authorList>
    </citation>
    <scope>NUCLEOTIDE SEQUENCE</scope>
    <source>
        <strain evidence="2">NRRL 25174</strain>
    </source>
</reference>
<feature type="compositionally biased region" description="Basic and acidic residues" evidence="1">
    <location>
        <begin position="7"/>
        <end position="20"/>
    </location>
</feature>
<dbReference type="AlphaFoldDB" id="A0A9P5DY23"/>
<dbReference type="SUPFAM" id="SSF89372">
    <property type="entry name" value="Fucose-specific lectin"/>
    <property type="match status" value="1"/>
</dbReference>
<sequence>MELYSEAADRLAHWSKDTPDPKPLPAPESERQAENEKIYLVHQGATDVWWEPGWSKFDGKAWEQDRKFSSWGLSVSDGFCLTPYKGKLYMFHRSTGSDAPSAVRCQSSRGVEWTKQASDIVVNTWSSWGMSAVTFKDKLYLFHHGVDEKKLNYNVFDGISWAGDTTAPVPDVAWGLSAVAFEEKLYLFYRHYFRDDKTIQYVVFDGSSWQKQKDVPETCTTWGITAVVYHKRIHLMHCGYEKREKIYHNSFDGSTWEGEKLIEDCEVANNLSSVVHDDNISMFYKGANSSDMYRQIFDGKVWAKERLERVSTQDGIAAVVY</sequence>
<accession>A0A9P5DY23</accession>
<organism evidence="2 3">
    <name type="scientific">Fusarium beomiforme</name>
    <dbReference type="NCBI Taxonomy" id="44412"/>
    <lineage>
        <taxon>Eukaryota</taxon>
        <taxon>Fungi</taxon>
        <taxon>Dikarya</taxon>
        <taxon>Ascomycota</taxon>
        <taxon>Pezizomycotina</taxon>
        <taxon>Sordariomycetes</taxon>
        <taxon>Hypocreomycetidae</taxon>
        <taxon>Hypocreales</taxon>
        <taxon>Nectriaceae</taxon>
        <taxon>Fusarium</taxon>
        <taxon>Fusarium burgessii species complex</taxon>
    </lineage>
</organism>
<gene>
    <name evidence="2" type="ORF">FBEOM_6453</name>
</gene>
<reference evidence="2" key="1">
    <citation type="journal article" date="2017" name="Mycologia">
        <title>Fusarium algeriense, sp. nov., a novel toxigenic crown rot pathogen of durum wheat from Algeria is nested in the Fusarium burgessii species complex.</title>
        <authorList>
            <person name="Laraba I."/>
            <person name="Keddad A."/>
            <person name="Boureghda H."/>
            <person name="Abdallah N."/>
            <person name="Vaughan M.M."/>
            <person name="Proctor R.H."/>
            <person name="Busman M."/>
            <person name="O'Donnell K."/>
        </authorList>
    </citation>
    <scope>NUCLEOTIDE SEQUENCE</scope>
    <source>
        <strain evidence="2">NRRL 25174</strain>
    </source>
</reference>
<keyword evidence="3" id="KW-1185">Reference proteome</keyword>
<dbReference type="OrthoDB" id="3219467at2759"/>
<evidence type="ECO:0000256" key="1">
    <source>
        <dbReference type="SAM" id="MobiDB-lite"/>
    </source>
</evidence>
<comment type="caution">
    <text evidence="2">The sequence shown here is derived from an EMBL/GenBank/DDBJ whole genome shotgun (WGS) entry which is preliminary data.</text>
</comment>
<dbReference type="EMBL" id="PVQB02000271">
    <property type="protein sequence ID" value="KAF4339670.1"/>
    <property type="molecule type" value="Genomic_DNA"/>
</dbReference>
<dbReference type="Proteomes" id="UP000730481">
    <property type="component" value="Unassembled WGS sequence"/>
</dbReference>
<feature type="region of interest" description="Disordered" evidence="1">
    <location>
        <begin position="1"/>
        <end position="33"/>
    </location>
</feature>
<name>A0A9P5DY23_9HYPO</name>
<dbReference type="Gene3D" id="2.120.10.70">
    <property type="entry name" value="Fucose-specific lectin"/>
    <property type="match status" value="1"/>
</dbReference>
<protein>
    <submittedName>
        <fullName evidence="2">BNR repeat-containing protein</fullName>
    </submittedName>
</protein>